<keyword evidence="2" id="KW-1185">Reference proteome</keyword>
<comment type="caution">
    <text evidence="1">The sequence shown here is derived from an EMBL/GenBank/DDBJ whole genome shotgun (WGS) entry which is preliminary data.</text>
</comment>
<dbReference type="EMBL" id="JBIMZQ010000061">
    <property type="protein sequence ID" value="KAL3657708.1"/>
    <property type="molecule type" value="Genomic_DNA"/>
</dbReference>
<organism evidence="1 2">
    <name type="scientific">Phytophthora oleae</name>
    <dbReference type="NCBI Taxonomy" id="2107226"/>
    <lineage>
        <taxon>Eukaryota</taxon>
        <taxon>Sar</taxon>
        <taxon>Stramenopiles</taxon>
        <taxon>Oomycota</taxon>
        <taxon>Peronosporomycetes</taxon>
        <taxon>Peronosporales</taxon>
        <taxon>Peronosporaceae</taxon>
        <taxon>Phytophthora</taxon>
    </lineage>
</organism>
<sequence length="224" mass="25264">MDAFVLAAREWHALLRDVDAASIARYLDSAMLMAMALHCQNDADAVRAVGGLSSSSEQQLFITLSTILRRLIEAATREHMTFLLPSAKNIEIAASASLQTELTKRQKVLQSLPEAFASRFRQLLEMHWYKLIKTGERTTSSLPRVQQLEHHVAMDKGAEKQIILRLQTSDGQTRRIHVPLKQFHQLRHSAVTVLQEMNQVEAHPMMRLAYMQKSRLGTPTASAP</sequence>
<reference evidence="1 2" key="1">
    <citation type="submission" date="2024-09" db="EMBL/GenBank/DDBJ databases">
        <title>Genome sequencing and assembly of Phytophthora oleae, isolate VK10A, causative agent of rot of olive drupes.</title>
        <authorList>
            <person name="Conti Taguali S."/>
            <person name="Riolo M."/>
            <person name="La Spada F."/>
            <person name="Cacciola S.O."/>
            <person name="Dionisio G."/>
        </authorList>
    </citation>
    <scope>NUCLEOTIDE SEQUENCE [LARGE SCALE GENOMIC DNA]</scope>
    <source>
        <strain evidence="1 2">VK10A</strain>
    </source>
</reference>
<protein>
    <recommendedName>
        <fullName evidence="3">COMM domain-containing protein</fullName>
    </recommendedName>
</protein>
<dbReference type="Proteomes" id="UP001632037">
    <property type="component" value="Unassembled WGS sequence"/>
</dbReference>
<proteinExistence type="predicted"/>
<gene>
    <name evidence="1" type="ORF">V7S43_017283</name>
</gene>
<evidence type="ECO:0000313" key="1">
    <source>
        <dbReference type="EMBL" id="KAL3657708.1"/>
    </source>
</evidence>
<evidence type="ECO:0008006" key="3">
    <source>
        <dbReference type="Google" id="ProtNLM"/>
    </source>
</evidence>
<name>A0ABD3ETF0_9STRA</name>
<evidence type="ECO:0000313" key="2">
    <source>
        <dbReference type="Proteomes" id="UP001632037"/>
    </source>
</evidence>
<dbReference type="AlphaFoldDB" id="A0ABD3ETF0"/>
<accession>A0ABD3ETF0</accession>